<gene>
    <name evidence="2" type="ORF">QWZ14_18010</name>
</gene>
<evidence type="ECO:0000313" key="2">
    <source>
        <dbReference type="EMBL" id="MDN3566269.1"/>
    </source>
</evidence>
<evidence type="ECO:0000256" key="1">
    <source>
        <dbReference type="SAM" id="Coils"/>
    </source>
</evidence>
<dbReference type="RefSeq" id="WP_290318177.1">
    <property type="nucleotide sequence ID" value="NZ_JAUFPN010000170.1"/>
</dbReference>
<name>A0ABT8A986_9PROT</name>
<proteinExistence type="predicted"/>
<reference evidence="3" key="1">
    <citation type="journal article" date="2019" name="Int. J. Syst. Evol. Microbiol.">
        <title>The Global Catalogue of Microorganisms (GCM) 10K type strain sequencing project: providing services to taxonomists for standard genome sequencing and annotation.</title>
        <authorList>
            <consortium name="The Broad Institute Genomics Platform"/>
            <consortium name="The Broad Institute Genome Sequencing Center for Infectious Disease"/>
            <person name="Wu L."/>
            <person name="Ma J."/>
        </authorList>
    </citation>
    <scope>NUCLEOTIDE SEQUENCE [LARGE SCALE GENOMIC DNA]</scope>
    <source>
        <strain evidence="3">CECT 7131</strain>
    </source>
</reference>
<comment type="caution">
    <text evidence="2">The sequence shown here is derived from an EMBL/GenBank/DDBJ whole genome shotgun (WGS) entry which is preliminary data.</text>
</comment>
<keyword evidence="3" id="KW-1185">Reference proteome</keyword>
<accession>A0ABT8A986</accession>
<protein>
    <submittedName>
        <fullName evidence="2">DUF465 domain-containing protein</fullName>
    </submittedName>
</protein>
<dbReference type="InterPro" id="IPR038444">
    <property type="entry name" value="DUF465_sf"/>
</dbReference>
<organism evidence="2 3">
    <name type="scientific">Paeniroseomonas aquatica</name>
    <dbReference type="NCBI Taxonomy" id="373043"/>
    <lineage>
        <taxon>Bacteria</taxon>
        <taxon>Pseudomonadati</taxon>
        <taxon>Pseudomonadota</taxon>
        <taxon>Alphaproteobacteria</taxon>
        <taxon>Acetobacterales</taxon>
        <taxon>Acetobacteraceae</taxon>
        <taxon>Paeniroseomonas</taxon>
    </lineage>
</organism>
<dbReference type="Pfam" id="PF04325">
    <property type="entry name" value="DUF465"/>
    <property type="match status" value="1"/>
</dbReference>
<dbReference type="InterPro" id="IPR007420">
    <property type="entry name" value="DUF465"/>
</dbReference>
<dbReference type="Proteomes" id="UP001529369">
    <property type="component" value="Unassembled WGS sequence"/>
</dbReference>
<dbReference type="Gene3D" id="6.10.280.50">
    <property type="match status" value="1"/>
</dbReference>
<dbReference type="EMBL" id="JAUFPN010000170">
    <property type="protein sequence ID" value="MDN3566269.1"/>
    <property type="molecule type" value="Genomic_DNA"/>
</dbReference>
<sequence>MMTSPRLRSLEDKHAVLERQIGAQDARPKPDDLELARLKREKLRLREEIEKLRRPS</sequence>
<evidence type="ECO:0000313" key="3">
    <source>
        <dbReference type="Proteomes" id="UP001529369"/>
    </source>
</evidence>
<keyword evidence="1" id="KW-0175">Coiled coil</keyword>
<feature type="coiled-coil region" evidence="1">
    <location>
        <begin position="7"/>
        <end position="55"/>
    </location>
</feature>